<comment type="caution">
    <text evidence="1">The sequence shown here is derived from an EMBL/GenBank/DDBJ whole genome shotgun (WGS) entry which is preliminary data.</text>
</comment>
<proteinExistence type="predicted"/>
<evidence type="ECO:0000313" key="1">
    <source>
        <dbReference type="EMBL" id="PSR24930.1"/>
    </source>
</evidence>
<evidence type="ECO:0000313" key="2">
    <source>
        <dbReference type="Proteomes" id="UP000242699"/>
    </source>
</evidence>
<dbReference type="EMBL" id="PXYT01000064">
    <property type="protein sequence ID" value="PSR24930.1"/>
    <property type="molecule type" value="Genomic_DNA"/>
</dbReference>
<accession>A0A2T2WRS3</accession>
<reference evidence="1 2" key="1">
    <citation type="journal article" date="2014" name="BMC Genomics">
        <title>Comparison of environmental and isolate Sulfobacillus genomes reveals diverse carbon, sulfur, nitrogen, and hydrogen metabolisms.</title>
        <authorList>
            <person name="Justice N.B."/>
            <person name="Norman A."/>
            <person name="Brown C.T."/>
            <person name="Singh A."/>
            <person name="Thomas B.C."/>
            <person name="Banfield J.F."/>
        </authorList>
    </citation>
    <scope>NUCLEOTIDE SEQUENCE [LARGE SCALE GENOMIC DNA]</scope>
    <source>
        <strain evidence="1">AMDSBA1</strain>
    </source>
</reference>
<protein>
    <submittedName>
        <fullName evidence="1">Uncharacterized protein</fullName>
    </submittedName>
</protein>
<gene>
    <name evidence="1" type="ORF">C7B43_17865</name>
</gene>
<dbReference type="AlphaFoldDB" id="A0A2T2WRS3"/>
<name>A0A2T2WRS3_9FIRM</name>
<sequence>MGVDAESVPIILAGILLPEREWEPKQYGCRASAATAQGSVVEGNGIPASVLTLASRWGQQARGSLSEQALWQKPDNQGQTVAAKDVWVF</sequence>
<organism evidence="1 2">
    <name type="scientific">Sulfobacillus benefaciens</name>
    <dbReference type="NCBI Taxonomy" id="453960"/>
    <lineage>
        <taxon>Bacteria</taxon>
        <taxon>Bacillati</taxon>
        <taxon>Bacillota</taxon>
        <taxon>Clostridia</taxon>
        <taxon>Eubacteriales</taxon>
        <taxon>Clostridiales Family XVII. Incertae Sedis</taxon>
        <taxon>Sulfobacillus</taxon>
    </lineage>
</organism>
<dbReference type="Proteomes" id="UP000242699">
    <property type="component" value="Unassembled WGS sequence"/>
</dbReference>